<organism evidence="1">
    <name type="scientific">bioreactor metagenome</name>
    <dbReference type="NCBI Taxonomy" id="1076179"/>
    <lineage>
        <taxon>unclassified sequences</taxon>
        <taxon>metagenomes</taxon>
        <taxon>ecological metagenomes</taxon>
    </lineage>
</organism>
<sequence>MLIVLKSGPYNCINATYDGRHGLCTNMEFREYIEGLAEKYDRLISKGYSEYTILNSREFSQNPFDKTENNVMDEIGNLSSEYRNSICSKKDCYLNWCFKDVFVEHSAAKNIAFYFQLQENGRSSFLFDPDKRLYLCTDGRIKKLGDSNLEEIYYVYNRMDARLFNNVCSDYIAQKCIEIGCPASNIIRYYFSIRFRRLGKPTYLFSKSDIEELMRNADDRETNILVVDENGHAKIIQDIGDRFLYPVRNEAWQAGNNYVGKYSRLSTLDDVYTSCLEGWLLYLGTGQEQYIDIYAEAREEELIKAIEAYY</sequence>
<name>A0A645DA91_9ZZZZ</name>
<evidence type="ECO:0000313" key="1">
    <source>
        <dbReference type="EMBL" id="MPM86145.1"/>
    </source>
</evidence>
<dbReference type="EMBL" id="VSSQ01034258">
    <property type="protein sequence ID" value="MPM86145.1"/>
    <property type="molecule type" value="Genomic_DNA"/>
</dbReference>
<dbReference type="AlphaFoldDB" id="A0A645DA91"/>
<comment type="caution">
    <text evidence="1">The sequence shown here is derived from an EMBL/GenBank/DDBJ whole genome shotgun (WGS) entry which is preliminary data.</text>
</comment>
<proteinExistence type="predicted"/>
<gene>
    <name evidence="1" type="ORF">SDC9_133228</name>
</gene>
<protein>
    <submittedName>
        <fullName evidence="1">Uncharacterized protein</fullName>
    </submittedName>
</protein>
<accession>A0A645DA91</accession>
<reference evidence="1" key="1">
    <citation type="submission" date="2019-08" db="EMBL/GenBank/DDBJ databases">
        <authorList>
            <person name="Kucharzyk K."/>
            <person name="Murdoch R.W."/>
            <person name="Higgins S."/>
            <person name="Loffler F."/>
        </authorList>
    </citation>
    <scope>NUCLEOTIDE SEQUENCE</scope>
</reference>